<dbReference type="InterPro" id="IPR012808">
    <property type="entry name" value="CHP02453"/>
</dbReference>
<protein>
    <submittedName>
        <fullName evidence="2">DUF2461 domain-containing protein</fullName>
    </submittedName>
</protein>
<feature type="region of interest" description="Disordered" evidence="1">
    <location>
        <begin position="39"/>
        <end position="120"/>
    </location>
</feature>
<dbReference type="Pfam" id="PF09365">
    <property type="entry name" value="DUF2461"/>
    <property type="match status" value="1"/>
</dbReference>
<gene>
    <name evidence="2" type="ORF">FKG94_24430</name>
</gene>
<dbReference type="NCBIfam" id="TIGR02453">
    <property type="entry name" value="TIGR02453 family protein"/>
    <property type="match status" value="1"/>
</dbReference>
<dbReference type="Proteomes" id="UP000319732">
    <property type="component" value="Unassembled WGS sequence"/>
</dbReference>
<dbReference type="OrthoDB" id="9794241at2"/>
<comment type="caution">
    <text evidence="2">The sequence shown here is derived from an EMBL/GenBank/DDBJ whole genome shotgun (WGS) entry which is preliminary data.</text>
</comment>
<accession>A0A545SSP0</accession>
<evidence type="ECO:0000313" key="3">
    <source>
        <dbReference type="Proteomes" id="UP000319732"/>
    </source>
</evidence>
<dbReference type="EMBL" id="VHSG01000032">
    <property type="protein sequence ID" value="TQV67984.1"/>
    <property type="molecule type" value="Genomic_DNA"/>
</dbReference>
<keyword evidence="3" id="KW-1185">Reference proteome</keyword>
<dbReference type="PANTHER" id="PTHR36452:SF1">
    <property type="entry name" value="DUF2461 DOMAIN-CONTAINING PROTEIN"/>
    <property type="match status" value="1"/>
</dbReference>
<dbReference type="AlphaFoldDB" id="A0A545SSP0"/>
<sequence length="350" mass="39531">MSIFDTVNRLRVIRPHQEINNGDPGRRIFTHCTMVCGPQSGRTTRQNDEFPRTQMQRQGLRFSKPRHYGVSPGPRLQPESHRPENLRPPEPFQNQTTAARLVRGDGPGTRPLAGTRRRRPQLHQDAVAMSILDAEVFDFLTDLQINNNRPWFEDNRDRYRSVAATFEQFIGGLINNIARFDPDIGRLQPRQCIFRIYRDTRFSKDKTPYKTSLGAHLLAGGRSHEANHAGYYLKIAPGGSLLAGGAYLPPGSWLGPIRQAICDNPAAFKKIIAQKSFKNYFGTIEGEKLKTAPRGFAKDHPEIELLRYKSFLAVHNLDDEQVTDAGFMGHTTRVFRALQPFAAFLNAAAP</sequence>
<feature type="compositionally biased region" description="Basic and acidic residues" evidence="1">
    <location>
        <begin position="78"/>
        <end position="87"/>
    </location>
</feature>
<dbReference type="PANTHER" id="PTHR36452">
    <property type="entry name" value="CHROMOSOME 12, WHOLE GENOME SHOTGUN SEQUENCE"/>
    <property type="match status" value="1"/>
</dbReference>
<evidence type="ECO:0000256" key="1">
    <source>
        <dbReference type="SAM" id="MobiDB-lite"/>
    </source>
</evidence>
<organism evidence="2 3">
    <name type="scientific">Exilibacterium tricleocarpae</name>
    <dbReference type="NCBI Taxonomy" id="2591008"/>
    <lineage>
        <taxon>Bacteria</taxon>
        <taxon>Pseudomonadati</taxon>
        <taxon>Pseudomonadota</taxon>
        <taxon>Gammaproteobacteria</taxon>
        <taxon>Cellvibrionales</taxon>
        <taxon>Cellvibrionaceae</taxon>
        <taxon>Exilibacterium</taxon>
    </lineage>
</organism>
<evidence type="ECO:0000313" key="2">
    <source>
        <dbReference type="EMBL" id="TQV67984.1"/>
    </source>
</evidence>
<name>A0A545SSP0_9GAMM</name>
<proteinExistence type="predicted"/>
<reference evidence="2 3" key="1">
    <citation type="submission" date="2019-06" db="EMBL/GenBank/DDBJ databases">
        <title>Whole genome sequence for Cellvibrionaceae sp. R142.</title>
        <authorList>
            <person name="Wang G."/>
        </authorList>
    </citation>
    <scope>NUCLEOTIDE SEQUENCE [LARGE SCALE GENOMIC DNA]</scope>
    <source>
        <strain evidence="2 3">R142</strain>
    </source>
</reference>